<dbReference type="PROSITE" id="PS50240">
    <property type="entry name" value="TRYPSIN_DOM"/>
    <property type="match status" value="1"/>
</dbReference>
<evidence type="ECO:0000259" key="5">
    <source>
        <dbReference type="PROSITE" id="PS50240"/>
    </source>
</evidence>
<evidence type="ECO:0000256" key="3">
    <source>
        <dbReference type="SAM" id="MobiDB-lite"/>
    </source>
</evidence>
<comment type="similarity">
    <text evidence="2">Belongs to the peptidase S1 family. CLIP subfamily.</text>
</comment>
<feature type="chain" id="PRO_5035469258" description="Peptidase S1 domain-containing protein" evidence="4">
    <location>
        <begin position="19"/>
        <end position="288"/>
    </location>
</feature>
<evidence type="ECO:0000256" key="1">
    <source>
        <dbReference type="ARBA" id="ARBA00023157"/>
    </source>
</evidence>
<evidence type="ECO:0000256" key="2">
    <source>
        <dbReference type="ARBA" id="ARBA00024195"/>
    </source>
</evidence>
<accession>A0A8K0DLD5</accession>
<evidence type="ECO:0000313" key="6">
    <source>
        <dbReference type="EMBL" id="KAF2905481.1"/>
    </source>
</evidence>
<dbReference type="GO" id="GO:0006508">
    <property type="term" value="P:proteolysis"/>
    <property type="evidence" value="ECO:0007669"/>
    <property type="project" value="InterPro"/>
</dbReference>
<dbReference type="InterPro" id="IPR009003">
    <property type="entry name" value="Peptidase_S1_PA"/>
</dbReference>
<evidence type="ECO:0000256" key="4">
    <source>
        <dbReference type="SAM" id="SignalP"/>
    </source>
</evidence>
<gene>
    <name evidence="6" type="ORF">ILUMI_00693</name>
</gene>
<evidence type="ECO:0000313" key="7">
    <source>
        <dbReference type="Proteomes" id="UP000801492"/>
    </source>
</evidence>
<dbReference type="Proteomes" id="UP000801492">
    <property type="component" value="Unassembled WGS sequence"/>
</dbReference>
<dbReference type="OrthoDB" id="10486967at2759"/>
<dbReference type="InterPro" id="IPR001254">
    <property type="entry name" value="Trypsin_dom"/>
</dbReference>
<dbReference type="PANTHER" id="PTHR24256">
    <property type="entry name" value="TRYPTASE-RELATED"/>
    <property type="match status" value="1"/>
</dbReference>
<keyword evidence="7" id="KW-1185">Reference proteome</keyword>
<dbReference type="InterPro" id="IPR043504">
    <property type="entry name" value="Peptidase_S1_PA_chymotrypsin"/>
</dbReference>
<dbReference type="SUPFAM" id="SSF50494">
    <property type="entry name" value="Trypsin-like serine proteases"/>
    <property type="match status" value="1"/>
</dbReference>
<feature type="domain" description="Peptidase S1" evidence="5">
    <location>
        <begin position="15"/>
        <end position="249"/>
    </location>
</feature>
<dbReference type="InterPro" id="IPR051487">
    <property type="entry name" value="Ser/Thr_Proteases_Immune/Dev"/>
</dbReference>
<name>A0A8K0DLD5_IGNLU</name>
<dbReference type="Gene3D" id="2.40.10.10">
    <property type="entry name" value="Trypsin-like serine proteases"/>
    <property type="match status" value="2"/>
</dbReference>
<sequence length="288" mass="32415">MKTVIFRFILILFSISSAYLHKAFQGLHPYMAVISESGGSSDDPDQWYLTEITCQGSVITPLWILTTSRCIQKPKSWEWKTNYDAFIGFSGNDDISSAIRRDIIDWIAFGKEYDISDFTVDDIALCKIEEPLEGLLVMHIPLNTVETKSLKEASDDLLSKSNCSYVGWVNEIKIVSVPVKVLGVLEYFKMVGLIGISMNLYTKQNIHGAVGAALVCNNVQVGLYLYEINGIGIYTKIASYLPWIYTVLRIDAVSKYIRISNIINKDHHWPSTKDDHPQNSSPANPNLH</sequence>
<dbReference type="GO" id="GO:0004252">
    <property type="term" value="F:serine-type endopeptidase activity"/>
    <property type="evidence" value="ECO:0007669"/>
    <property type="project" value="InterPro"/>
</dbReference>
<keyword evidence="4" id="KW-0732">Signal</keyword>
<dbReference type="AlphaFoldDB" id="A0A8K0DLD5"/>
<dbReference type="SMART" id="SM00020">
    <property type="entry name" value="Tryp_SPc"/>
    <property type="match status" value="1"/>
</dbReference>
<reference evidence="6" key="1">
    <citation type="submission" date="2019-08" db="EMBL/GenBank/DDBJ databases">
        <title>The genome of the North American firefly Photinus pyralis.</title>
        <authorList>
            <consortium name="Photinus pyralis genome working group"/>
            <person name="Fallon T.R."/>
            <person name="Sander Lower S.E."/>
            <person name="Weng J.-K."/>
        </authorList>
    </citation>
    <scope>NUCLEOTIDE SEQUENCE</scope>
    <source>
        <strain evidence="6">TRF0915ILg1</strain>
        <tissue evidence="6">Whole body</tissue>
    </source>
</reference>
<protein>
    <recommendedName>
        <fullName evidence="5">Peptidase S1 domain-containing protein</fullName>
    </recommendedName>
</protein>
<dbReference type="EMBL" id="VTPC01000526">
    <property type="protein sequence ID" value="KAF2905481.1"/>
    <property type="molecule type" value="Genomic_DNA"/>
</dbReference>
<proteinExistence type="inferred from homology"/>
<dbReference type="Pfam" id="PF00089">
    <property type="entry name" value="Trypsin"/>
    <property type="match status" value="1"/>
</dbReference>
<organism evidence="6 7">
    <name type="scientific">Ignelater luminosus</name>
    <name type="common">Cucubano</name>
    <name type="synonym">Pyrophorus luminosus</name>
    <dbReference type="NCBI Taxonomy" id="2038154"/>
    <lineage>
        <taxon>Eukaryota</taxon>
        <taxon>Metazoa</taxon>
        <taxon>Ecdysozoa</taxon>
        <taxon>Arthropoda</taxon>
        <taxon>Hexapoda</taxon>
        <taxon>Insecta</taxon>
        <taxon>Pterygota</taxon>
        <taxon>Neoptera</taxon>
        <taxon>Endopterygota</taxon>
        <taxon>Coleoptera</taxon>
        <taxon>Polyphaga</taxon>
        <taxon>Elateriformia</taxon>
        <taxon>Elateroidea</taxon>
        <taxon>Elateridae</taxon>
        <taxon>Agrypninae</taxon>
        <taxon>Pyrophorini</taxon>
        <taxon>Ignelater</taxon>
    </lineage>
</organism>
<feature type="region of interest" description="Disordered" evidence="3">
    <location>
        <begin position="269"/>
        <end position="288"/>
    </location>
</feature>
<comment type="caution">
    <text evidence="6">The sequence shown here is derived from an EMBL/GenBank/DDBJ whole genome shotgun (WGS) entry which is preliminary data.</text>
</comment>
<keyword evidence="1" id="KW-1015">Disulfide bond</keyword>
<feature type="compositionally biased region" description="Polar residues" evidence="3">
    <location>
        <begin position="278"/>
        <end position="288"/>
    </location>
</feature>
<feature type="signal peptide" evidence="4">
    <location>
        <begin position="1"/>
        <end position="18"/>
    </location>
</feature>